<evidence type="ECO:0000256" key="1">
    <source>
        <dbReference type="SAM" id="SignalP"/>
    </source>
</evidence>
<dbReference type="Pfam" id="PF24837">
    <property type="entry name" value="AMIN-like"/>
    <property type="match status" value="1"/>
</dbReference>
<proteinExistence type="predicted"/>
<feature type="signal peptide" evidence="1">
    <location>
        <begin position="1"/>
        <end position="25"/>
    </location>
</feature>
<dbReference type="Proteomes" id="UP000552097">
    <property type="component" value="Unassembled WGS sequence"/>
</dbReference>
<evidence type="ECO:0000259" key="2">
    <source>
        <dbReference type="Pfam" id="PF24837"/>
    </source>
</evidence>
<comment type="caution">
    <text evidence="3">The sequence shown here is derived from an EMBL/GenBank/DDBJ whole genome shotgun (WGS) entry which is preliminary data.</text>
</comment>
<reference evidence="3 4" key="1">
    <citation type="submission" date="2020-08" db="EMBL/GenBank/DDBJ databases">
        <title>Sequencing the genomes of 1000 actinobacteria strains.</title>
        <authorList>
            <person name="Klenk H.-P."/>
        </authorList>
    </citation>
    <scope>NUCLEOTIDE SEQUENCE [LARGE SCALE GENOMIC DNA]</scope>
    <source>
        <strain evidence="3 4">DSM 45486</strain>
    </source>
</reference>
<dbReference type="InterPro" id="IPR056303">
    <property type="entry name" value="AMIN-like"/>
</dbReference>
<protein>
    <recommendedName>
        <fullName evidence="2">AMIN-like domain-containing protein</fullName>
    </recommendedName>
</protein>
<accession>A0A7W9HMZ7</accession>
<gene>
    <name evidence="3" type="ORF">F4560_004849</name>
</gene>
<keyword evidence="1" id="KW-0732">Signal</keyword>
<dbReference type="RefSeq" id="WP_184923348.1">
    <property type="nucleotide sequence ID" value="NZ_JACHMO010000001.1"/>
</dbReference>
<feature type="domain" description="AMIN-like" evidence="2">
    <location>
        <begin position="49"/>
        <end position="174"/>
    </location>
</feature>
<keyword evidence="4" id="KW-1185">Reference proteome</keyword>
<dbReference type="AlphaFoldDB" id="A0A7W9HMZ7"/>
<name>A0A7W9HMZ7_9PSEU</name>
<evidence type="ECO:0000313" key="3">
    <source>
        <dbReference type="EMBL" id="MBB5805081.1"/>
    </source>
</evidence>
<feature type="chain" id="PRO_5031407172" description="AMIN-like domain-containing protein" evidence="1">
    <location>
        <begin position="26"/>
        <end position="176"/>
    </location>
</feature>
<sequence>MLRKVALVLAAVTAIVMVAPLTASAATTACPTVYWGSGPKVASQTTTGALTNIRAGRHECYDRLVFDFIGTNDGYNVQYVSEVVQEGSGFPVPLRGGAKLRITVNSPAYDHYGNPTYRFANPSELVNVTGFSTFRQVAWAGSFEGQTTVGLGVRARLPFRVFTLPGRVVVDVAHVW</sequence>
<organism evidence="3 4">
    <name type="scientific">Saccharothrix ecbatanensis</name>
    <dbReference type="NCBI Taxonomy" id="1105145"/>
    <lineage>
        <taxon>Bacteria</taxon>
        <taxon>Bacillati</taxon>
        <taxon>Actinomycetota</taxon>
        <taxon>Actinomycetes</taxon>
        <taxon>Pseudonocardiales</taxon>
        <taxon>Pseudonocardiaceae</taxon>
        <taxon>Saccharothrix</taxon>
    </lineage>
</organism>
<dbReference type="PROSITE" id="PS51257">
    <property type="entry name" value="PROKAR_LIPOPROTEIN"/>
    <property type="match status" value="1"/>
</dbReference>
<dbReference type="EMBL" id="JACHMO010000001">
    <property type="protein sequence ID" value="MBB5805081.1"/>
    <property type="molecule type" value="Genomic_DNA"/>
</dbReference>
<evidence type="ECO:0000313" key="4">
    <source>
        <dbReference type="Proteomes" id="UP000552097"/>
    </source>
</evidence>